<accession>A0A8H6MGL7</accession>
<feature type="transmembrane region" description="Helical" evidence="1">
    <location>
        <begin position="12"/>
        <end position="33"/>
    </location>
</feature>
<dbReference type="Pfam" id="PF11927">
    <property type="entry name" value="HODM_asu-like"/>
    <property type="match status" value="1"/>
</dbReference>
<sequence>MQDAQLVSVAQALISAWVPVTLALTLAVALSLYHCVERKPVDIDPSMDIDYFMLSGAPLPRPLPDFDLDRAKPRPYRPFRWRYHQTMALAPLEHDWWIELESTYKFRVNQRQYLYTKHGSAVLQSMPGSEAACKEMMYMVIQFLCARYPNHFQFDKNTCGFTNRILGTSDDIDTVHPLQFLLNNVPEDFLVTQKDPGTGEYFLRAAVCCSAIGFNMTGKMGRPLREIHGPVPDYEWKLKTSVDKFFDRMPVEKPIQRGSWSFEVGQPLYLQANDPEYMEHKRENPNLRIEDVYLRIDWQTLRRLPQSKAILFNFKALFTPVTQLQEEPYIPQLILKVLKEGPASIKKYKGWSHLEHRLLPALEVYARDQVSRGLVPEGWQERTLDEQPFFPGWQSVSG</sequence>
<gene>
    <name evidence="2" type="ORF">DFP72DRAFT_869778</name>
</gene>
<keyword evidence="1" id="KW-1133">Transmembrane helix</keyword>
<keyword evidence="1" id="KW-0812">Transmembrane</keyword>
<evidence type="ECO:0000256" key="1">
    <source>
        <dbReference type="SAM" id="Phobius"/>
    </source>
</evidence>
<evidence type="ECO:0000313" key="2">
    <source>
        <dbReference type="EMBL" id="KAF6765006.1"/>
    </source>
</evidence>
<keyword evidence="3" id="KW-1185">Reference proteome</keyword>
<evidence type="ECO:0000313" key="3">
    <source>
        <dbReference type="Proteomes" id="UP000521943"/>
    </source>
</evidence>
<dbReference type="EMBL" id="JACGCI010000003">
    <property type="protein sequence ID" value="KAF6765006.1"/>
    <property type="molecule type" value="Genomic_DNA"/>
</dbReference>
<dbReference type="OrthoDB" id="5043642at2759"/>
<name>A0A8H6MGL7_9AGAR</name>
<comment type="caution">
    <text evidence="2">The sequence shown here is derived from an EMBL/GenBank/DDBJ whole genome shotgun (WGS) entry which is preliminary data.</text>
</comment>
<protein>
    <submittedName>
        <fullName evidence="2">Uncharacterized protein</fullName>
    </submittedName>
</protein>
<organism evidence="2 3">
    <name type="scientific">Ephemerocybe angulata</name>
    <dbReference type="NCBI Taxonomy" id="980116"/>
    <lineage>
        <taxon>Eukaryota</taxon>
        <taxon>Fungi</taxon>
        <taxon>Dikarya</taxon>
        <taxon>Basidiomycota</taxon>
        <taxon>Agaricomycotina</taxon>
        <taxon>Agaricomycetes</taxon>
        <taxon>Agaricomycetidae</taxon>
        <taxon>Agaricales</taxon>
        <taxon>Agaricineae</taxon>
        <taxon>Psathyrellaceae</taxon>
        <taxon>Ephemerocybe</taxon>
    </lineage>
</organism>
<reference evidence="2 3" key="1">
    <citation type="submission" date="2020-07" db="EMBL/GenBank/DDBJ databases">
        <title>Comparative genomics of pyrophilous fungi reveals a link between fire events and developmental genes.</title>
        <authorList>
            <consortium name="DOE Joint Genome Institute"/>
            <person name="Steindorff A.S."/>
            <person name="Carver A."/>
            <person name="Calhoun S."/>
            <person name="Stillman K."/>
            <person name="Liu H."/>
            <person name="Lipzen A."/>
            <person name="Pangilinan J."/>
            <person name="Labutti K."/>
            <person name="Bruns T.D."/>
            <person name="Grigoriev I.V."/>
        </authorList>
    </citation>
    <scope>NUCLEOTIDE SEQUENCE [LARGE SCALE GENOMIC DNA]</scope>
    <source>
        <strain evidence="2 3">CBS 144469</strain>
    </source>
</reference>
<keyword evidence="1" id="KW-0472">Membrane</keyword>
<dbReference type="AlphaFoldDB" id="A0A8H6MGL7"/>
<dbReference type="InterPro" id="IPR021848">
    <property type="entry name" value="HODM_asu-like"/>
</dbReference>
<proteinExistence type="predicted"/>
<dbReference type="Proteomes" id="UP000521943">
    <property type="component" value="Unassembled WGS sequence"/>
</dbReference>